<keyword evidence="8" id="KW-0325">Glycoprotein</keyword>
<dbReference type="GO" id="GO:0006508">
    <property type="term" value="P:proteolysis"/>
    <property type="evidence" value="ECO:0007669"/>
    <property type="project" value="UniProtKB-KW"/>
</dbReference>
<dbReference type="GO" id="GO:0046872">
    <property type="term" value="F:metal ion binding"/>
    <property type="evidence" value="ECO:0007669"/>
    <property type="project" value="UniProtKB-UniRule"/>
</dbReference>
<dbReference type="InterPro" id="IPR001567">
    <property type="entry name" value="Pept_M3A_M3B_dom"/>
</dbReference>
<protein>
    <submittedName>
        <fullName evidence="11">Peptidase family M3</fullName>
    </submittedName>
</protein>
<evidence type="ECO:0000256" key="5">
    <source>
        <dbReference type="ARBA" id="ARBA00022833"/>
    </source>
</evidence>
<dbReference type="InterPro" id="IPR001548">
    <property type="entry name" value="Peptidase_M2"/>
</dbReference>
<keyword evidence="1 9" id="KW-0645">Protease</keyword>
<dbReference type="PANTHER" id="PTHR11804:SF84">
    <property type="entry name" value="SACCHAROLYSIN"/>
    <property type="match status" value="1"/>
</dbReference>
<name>A0A7M2Z0H9_9ACTN</name>
<dbReference type="SUPFAM" id="SSF55486">
    <property type="entry name" value="Metalloproteases ('zincins'), catalytic domain"/>
    <property type="match status" value="1"/>
</dbReference>
<organism evidence="11 12">
    <name type="scientific">Gaiella occulta</name>
    <dbReference type="NCBI Taxonomy" id="1002870"/>
    <lineage>
        <taxon>Bacteria</taxon>
        <taxon>Bacillati</taxon>
        <taxon>Actinomycetota</taxon>
        <taxon>Thermoleophilia</taxon>
        <taxon>Gaiellales</taxon>
        <taxon>Gaiellaceae</taxon>
        <taxon>Gaiella</taxon>
    </lineage>
</organism>
<keyword evidence="7" id="KW-1015">Disulfide bond</keyword>
<accession>A0A7M2Z0H9</accession>
<evidence type="ECO:0000256" key="7">
    <source>
        <dbReference type="ARBA" id="ARBA00023157"/>
    </source>
</evidence>
<gene>
    <name evidence="11" type="ORF">Gocc_0219</name>
</gene>
<comment type="caution">
    <text evidence="11">The sequence shown here is derived from an EMBL/GenBank/DDBJ whole genome shotgun (WGS) entry which is preliminary data.</text>
</comment>
<sequence>MADCGDFRPGLLAVAVVSISTLPTVTPARSIADRIDEELAPLQTAVSRAWWDLNVEATEENERRRVALERELSDFLADADRFAQIEAALPGAEGLEARRLGLLRDALLPRQVAAEVRQRIIEIEASVEMRFSTHRGEVGGRAVDDNGIKAILRSSDDVAERRAAWEASKTVGASVADDVRALARLRNEAARTLGYRDWFALSVATSEMDEQRLFSTLDACDRATAEPFARWKAAVDECLAERFGCPVADLRPWHYADPFFQEVPAEGGVDLDPVFAGRDLVELSRATFDGLGLETRAILERSDLFPRDGKCQHAFCIDVDRAGDVRVLANIVPDAYWMDTMLHELGHGVYDAGFDRSLPWLLRDCHLVVTEGIAILMGRLASDAGWLEQVAGVGAAEAARLAGPLRAARAAELLVFTRWVLVMTNFERSLYADPEMDLDARWWELVQRYQLVAPPDGRRAPDWAAKIHVACAPVYYHTYLYGQLVASQLAGTLCRECGGIVGREAAGRLLRDRVFAPGLSLRWDRLLEQATGEPLDPAHFVRDIAG</sequence>
<evidence type="ECO:0000256" key="6">
    <source>
        <dbReference type="ARBA" id="ARBA00023049"/>
    </source>
</evidence>
<dbReference type="GO" id="GO:0016020">
    <property type="term" value="C:membrane"/>
    <property type="evidence" value="ECO:0007669"/>
    <property type="project" value="InterPro"/>
</dbReference>
<proteinExistence type="inferred from homology"/>
<keyword evidence="6 9" id="KW-0482">Metalloprotease</keyword>
<evidence type="ECO:0000256" key="2">
    <source>
        <dbReference type="ARBA" id="ARBA00022723"/>
    </source>
</evidence>
<dbReference type="AlphaFoldDB" id="A0A7M2Z0H9"/>
<dbReference type="PANTHER" id="PTHR11804">
    <property type="entry name" value="PROTEASE M3 THIMET OLIGOPEPTIDASE-RELATED"/>
    <property type="match status" value="1"/>
</dbReference>
<evidence type="ECO:0000313" key="11">
    <source>
        <dbReference type="EMBL" id="RDI75800.1"/>
    </source>
</evidence>
<dbReference type="GO" id="GO:0004222">
    <property type="term" value="F:metalloendopeptidase activity"/>
    <property type="evidence" value="ECO:0007669"/>
    <property type="project" value="InterPro"/>
</dbReference>
<keyword evidence="12" id="KW-1185">Reference proteome</keyword>
<dbReference type="Proteomes" id="UP000254134">
    <property type="component" value="Unassembled WGS sequence"/>
</dbReference>
<dbReference type="GO" id="GO:0006518">
    <property type="term" value="P:peptide metabolic process"/>
    <property type="evidence" value="ECO:0007669"/>
    <property type="project" value="TreeGrafter"/>
</dbReference>
<comment type="similarity">
    <text evidence="9">Belongs to the peptidase M3 family.</text>
</comment>
<dbReference type="Pfam" id="PF01432">
    <property type="entry name" value="Peptidase_M3"/>
    <property type="match status" value="1"/>
</dbReference>
<dbReference type="GO" id="GO:0008241">
    <property type="term" value="F:peptidyl-dipeptidase activity"/>
    <property type="evidence" value="ECO:0007669"/>
    <property type="project" value="InterPro"/>
</dbReference>
<keyword evidence="4 9" id="KW-0378">Hydrolase</keyword>
<evidence type="ECO:0000259" key="10">
    <source>
        <dbReference type="Pfam" id="PF01432"/>
    </source>
</evidence>
<evidence type="ECO:0000256" key="3">
    <source>
        <dbReference type="ARBA" id="ARBA00022729"/>
    </source>
</evidence>
<evidence type="ECO:0000313" key="12">
    <source>
        <dbReference type="Proteomes" id="UP000254134"/>
    </source>
</evidence>
<reference evidence="11 12" key="1">
    <citation type="submission" date="2018-07" db="EMBL/GenBank/DDBJ databases">
        <title>High-quality-draft genome sequence of Gaiella occulta.</title>
        <authorList>
            <person name="Severino R."/>
            <person name="Froufe H.J.C."/>
            <person name="Rainey F.A."/>
            <person name="Barroso C."/>
            <person name="Albuquerque L."/>
            <person name="Lobo-Da-Cunha A."/>
            <person name="Da Costa M.S."/>
            <person name="Egas C."/>
        </authorList>
    </citation>
    <scope>NUCLEOTIDE SEQUENCE [LARGE SCALE GENOMIC DNA]</scope>
    <source>
        <strain evidence="11 12">F2-233</strain>
    </source>
</reference>
<keyword evidence="2 9" id="KW-0479">Metal-binding</keyword>
<comment type="cofactor">
    <cofactor evidence="9">
        <name>Zn(2+)</name>
        <dbReference type="ChEBI" id="CHEBI:29105"/>
    </cofactor>
    <text evidence="9">Binds 1 zinc ion.</text>
</comment>
<dbReference type="Pfam" id="PF01401">
    <property type="entry name" value="Peptidase_M2"/>
    <property type="match status" value="1"/>
</dbReference>
<feature type="domain" description="Peptidase M3A/M3B catalytic" evidence="10">
    <location>
        <begin position="303"/>
        <end position="543"/>
    </location>
</feature>
<dbReference type="EMBL" id="QQZY01000001">
    <property type="protein sequence ID" value="RDI75800.1"/>
    <property type="molecule type" value="Genomic_DNA"/>
</dbReference>
<evidence type="ECO:0000256" key="9">
    <source>
        <dbReference type="RuleBase" id="RU003435"/>
    </source>
</evidence>
<keyword evidence="5 9" id="KW-0862">Zinc</keyword>
<evidence type="ECO:0000256" key="8">
    <source>
        <dbReference type="ARBA" id="ARBA00023180"/>
    </source>
</evidence>
<dbReference type="InterPro" id="IPR045090">
    <property type="entry name" value="Pept_M3A_M3B"/>
</dbReference>
<keyword evidence="3" id="KW-0732">Signal</keyword>
<reference evidence="12" key="2">
    <citation type="journal article" date="2019" name="MicrobiologyOpen">
        <title>High-quality draft genome sequence of Gaiella occulta isolated from a 150 meter deep mineral water borehole and comparison with the genome sequences of other deep-branching lineages of the phylum Actinobacteria.</title>
        <authorList>
            <person name="Severino R."/>
            <person name="Froufe H.J.C."/>
            <person name="Barroso C."/>
            <person name="Albuquerque L."/>
            <person name="Lobo-da-Cunha A."/>
            <person name="da Costa M.S."/>
            <person name="Egas C."/>
        </authorList>
    </citation>
    <scope>NUCLEOTIDE SEQUENCE [LARGE SCALE GENOMIC DNA]</scope>
    <source>
        <strain evidence="12">F2-233</strain>
    </source>
</reference>
<evidence type="ECO:0000256" key="4">
    <source>
        <dbReference type="ARBA" id="ARBA00022801"/>
    </source>
</evidence>
<dbReference type="Gene3D" id="1.10.1370.30">
    <property type="match status" value="1"/>
</dbReference>
<evidence type="ECO:0000256" key="1">
    <source>
        <dbReference type="ARBA" id="ARBA00022670"/>
    </source>
</evidence>